<dbReference type="EMBL" id="JAWWNJ010000118">
    <property type="protein sequence ID" value="KAK6988913.1"/>
    <property type="molecule type" value="Genomic_DNA"/>
</dbReference>
<dbReference type="Proteomes" id="UP001362999">
    <property type="component" value="Unassembled WGS sequence"/>
</dbReference>
<comment type="caution">
    <text evidence="4">The sequence shown here is derived from an EMBL/GenBank/DDBJ whole genome shotgun (WGS) entry which is preliminary data.</text>
</comment>
<keyword evidence="2" id="KW-0472">Membrane</keyword>
<evidence type="ECO:0000256" key="1">
    <source>
        <dbReference type="SAM" id="MobiDB-lite"/>
    </source>
</evidence>
<keyword evidence="3" id="KW-0732">Signal</keyword>
<gene>
    <name evidence="4" type="ORF">R3P38DRAFT_3227798</name>
</gene>
<evidence type="ECO:0000256" key="2">
    <source>
        <dbReference type="SAM" id="Phobius"/>
    </source>
</evidence>
<feature type="transmembrane region" description="Helical" evidence="2">
    <location>
        <begin position="40"/>
        <end position="61"/>
    </location>
</feature>
<evidence type="ECO:0000256" key="3">
    <source>
        <dbReference type="SAM" id="SignalP"/>
    </source>
</evidence>
<evidence type="ECO:0000313" key="5">
    <source>
        <dbReference type="Proteomes" id="UP001362999"/>
    </source>
</evidence>
<reference evidence="4 5" key="1">
    <citation type="journal article" date="2024" name="J Genomics">
        <title>Draft genome sequencing and assembly of Favolaschia claudopus CIRM-BRFM 2984 isolated from oak limbs.</title>
        <authorList>
            <person name="Navarro D."/>
            <person name="Drula E."/>
            <person name="Chaduli D."/>
            <person name="Cazenave R."/>
            <person name="Ahrendt S."/>
            <person name="Wang J."/>
            <person name="Lipzen A."/>
            <person name="Daum C."/>
            <person name="Barry K."/>
            <person name="Grigoriev I.V."/>
            <person name="Favel A."/>
            <person name="Rosso M.N."/>
            <person name="Martin F."/>
        </authorList>
    </citation>
    <scope>NUCLEOTIDE SEQUENCE [LARGE SCALE GENOMIC DNA]</scope>
    <source>
        <strain evidence="4 5">CIRM-BRFM 2984</strain>
    </source>
</reference>
<keyword evidence="5" id="KW-1185">Reference proteome</keyword>
<proteinExistence type="predicted"/>
<feature type="compositionally biased region" description="Basic and acidic residues" evidence="1">
    <location>
        <begin position="330"/>
        <end position="339"/>
    </location>
</feature>
<feature type="region of interest" description="Disordered" evidence="1">
    <location>
        <begin position="307"/>
        <end position="387"/>
    </location>
</feature>
<evidence type="ECO:0000313" key="4">
    <source>
        <dbReference type="EMBL" id="KAK6988913.1"/>
    </source>
</evidence>
<dbReference type="AlphaFoldDB" id="A0AAV9ZRE1"/>
<keyword evidence="2" id="KW-1133">Transmembrane helix</keyword>
<feature type="compositionally biased region" description="Basic and acidic residues" evidence="1">
    <location>
        <begin position="377"/>
        <end position="387"/>
    </location>
</feature>
<sequence>MRLSLILNGALALLLAVTNPGRLAALSEWIYSSLRSSYTIPTILTLYGLILGYLLVAVHNLENPEPSTKRRRTQLIPYYTKEGRLQGWVREETAKTRAPRETIDITAASKRKSLSPLPKAAVSANQNAPIPVPTAVVSSPRTNLPSNDICQSAFPLPSWDGFPDGRIHCHFTPQQLADTSQLLIYWVANKLPGKRGSPDAASPEKGKISRFQCAGVLECSSRVCTVQIAPGADISRQVKSDCTCGFELHHRTCKFEWSISVYRNGAVFQTSNSHSHSRYTHSLLTPKSKPAQLQSFITRQPVALISSQPVEPSSAERAESPGNSVSQVNDGEHGLRDDSELATQPEPTVAPPNEVTSLDHAAQGQPAAPQNVATNSDDERILDADAD</sequence>
<feature type="signal peptide" evidence="3">
    <location>
        <begin position="1"/>
        <end position="16"/>
    </location>
</feature>
<feature type="chain" id="PRO_5043384710" evidence="3">
    <location>
        <begin position="17"/>
        <end position="387"/>
    </location>
</feature>
<accession>A0AAV9ZRE1</accession>
<keyword evidence="2" id="KW-0812">Transmembrane</keyword>
<organism evidence="4 5">
    <name type="scientific">Favolaschia claudopus</name>
    <dbReference type="NCBI Taxonomy" id="2862362"/>
    <lineage>
        <taxon>Eukaryota</taxon>
        <taxon>Fungi</taxon>
        <taxon>Dikarya</taxon>
        <taxon>Basidiomycota</taxon>
        <taxon>Agaricomycotina</taxon>
        <taxon>Agaricomycetes</taxon>
        <taxon>Agaricomycetidae</taxon>
        <taxon>Agaricales</taxon>
        <taxon>Marasmiineae</taxon>
        <taxon>Mycenaceae</taxon>
        <taxon>Favolaschia</taxon>
    </lineage>
</organism>
<protein>
    <submittedName>
        <fullName evidence="4">Uncharacterized protein</fullName>
    </submittedName>
</protein>
<name>A0AAV9ZRE1_9AGAR</name>